<protein>
    <submittedName>
        <fullName evidence="2">Uncharacterized protein</fullName>
    </submittedName>
</protein>
<name>A0A6A6IC30_9PLEO</name>
<feature type="region of interest" description="Disordered" evidence="1">
    <location>
        <begin position="203"/>
        <end position="234"/>
    </location>
</feature>
<feature type="region of interest" description="Disordered" evidence="1">
    <location>
        <begin position="1"/>
        <end position="26"/>
    </location>
</feature>
<dbReference type="RefSeq" id="XP_033682771.1">
    <property type="nucleotide sequence ID" value="XM_033826961.1"/>
</dbReference>
<sequence length="234" mass="25643">MPPPLMPGSERGFAALPEPKEDYHPEIYVGTGCAESSTRQAANNRDDWARSVVDEDSSSFFAPDVADRKMPLALPTIVPRTPEIASRAAHEWRRSLSDSAKQNAQGGTILRHKRVQEDFEAVAGIKNGLSNEFCRDERPHFEPWSSLDQSVLQWLELGSGRLRLRHDTFMNLYPLAPALSTEGPLDVVTAARRGFSRSVAGGVIASRGGTRPTRKLSTTSPSPSSGRCFVRTLG</sequence>
<proteinExistence type="predicted"/>
<organism evidence="2 3">
    <name type="scientific">Trematosphaeria pertusa</name>
    <dbReference type="NCBI Taxonomy" id="390896"/>
    <lineage>
        <taxon>Eukaryota</taxon>
        <taxon>Fungi</taxon>
        <taxon>Dikarya</taxon>
        <taxon>Ascomycota</taxon>
        <taxon>Pezizomycotina</taxon>
        <taxon>Dothideomycetes</taxon>
        <taxon>Pleosporomycetidae</taxon>
        <taxon>Pleosporales</taxon>
        <taxon>Massarineae</taxon>
        <taxon>Trematosphaeriaceae</taxon>
        <taxon>Trematosphaeria</taxon>
    </lineage>
</organism>
<evidence type="ECO:0000256" key="1">
    <source>
        <dbReference type="SAM" id="MobiDB-lite"/>
    </source>
</evidence>
<accession>A0A6A6IC30</accession>
<reference evidence="2" key="1">
    <citation type="journal article" date="2020" name="Stud. Mycol.">
        <title>101 Dothideomycetes genomes: a test case for predicting lifestyles and emergence of pathogens.</title>
        <authorList>
            <person name="Haridas S."/>
            <person name="Albert R."/>
            <person name="Binder M."/>
            <person name="Bloem J."/>
            <person name="Labutti K."/>
            <person name="Salamov A."/>
            <person name="Andreopoulos B."/>
            <person name="Baker S."/>
            <person name="Barry K."/>
            <person name="Bills G."/>
            <person name="Bluhm B."/>
            <person name="Cannon C."/>
            <person name="Castanera R."/>
            <person name="Culley D."/>
            <person name="Daum C."/>
            <person name="Ezra D."/>
            <person name="Gonzalez J."/>
            <person name="Henrissat B."/>
            <person name="Kuo A."/>
            <person name="Liang C."/>
            <person name="Lipzen A."/>
            <person name="Lutzoni F."/>
            <person name="Magnuson J."/>
            <person name="Mondo S."/>
            <person name="Nolan M."/>
            <person name="Ohm R."/>
            <person name="Pangilinan J."/>
            <person name="Park H.-J."/>
            <person name="Ramirez L."/>
            <person name="Alfaro M."/>
            <person name="Sun H."/>
            <person name="Tritt A."/>
            <person name="Yoshinaga Y."/>
            <person name="Zwiers L.-H."/>
            <person name="Turgeon B."/>
            <person name="Goodwin S."/>
            <person name="Spatafora J."/>
            <person name="Crous P."/>
            <person name="Grigoriev I."/>
        </authorList>
    </citation>
    <scope>NUCLEOTIDE SEQUENCE</scope>
    <source>
        <strain evidence="2">CBS 122368</strain>
    </source>
</reference>
<evidence type="ECO:0000313" key="3">
    <source>
        <dbReference type="Proteomes" id="UP000800094"/>
    </source>
</evidence>
<feature type="compositionally biased region" description="Polar residues" evidence="1">
    <location>
        <begin position="215"/>
        <end position="225"/>
    </location>
</feature>
<evidence type="ECO:0000313" key="2">
    <source>
        <dbReference type="EMBL" id="KAF2247767.1"/>
    </source>
</evidence>
<dbReference type="EMBL" id="ML987197">
    <property type="protein sequence ID" value="KAF2247767.1"/>
    <property type="molecule type" value="Genomic_DNA"/>
</dbReference>
<keyword evidence="3" id="KW-1185">Reference proteome</keyword>
<gene>
    <name evidence="2" type="ORF">BU26DRAFT_506947</name>
</gene>
<dbReference type="Proteomes" id="UP000800094">
    <property type="component" value="Unassembled WGS sequence"/>
</dbReference>
<dbReference type="GeneID" id="54580291"/>
<dbReference type="AlphaFoldDB" id="A0A6A6IC30"/>